<feature type="region of interest" description="Disordered" evidence="1">
    <location>
        <begin position="702"/>
        <end position="732"/>
    </location>
</feature>
<evidence type="ECO:0000313" key="3">
    <source>
        <dbReference type="Proteomes" id="UP000177416"/>
    </source>
</evidence>
<feature type="compositionally biased region" description="Gly residues" evidence="1">
    <location>
        <begin position="578"/>
        <end position="624"/>
    </location>
</feature>
<accession>A0A1F5ZMF7</accession>
<feature type="region of interest" description="Disordered" evidence="1">
    <location>
        <begin position="642"/>
        <end position="665"/>
    </location>
</feature>
<evidence type="ECO:0000313" key="2">
    <source>
        <dbReference type="EMBL" id="OGG13553.1"/>
    </source>
</evidence>
<dbReference type="InterPro" id="IPR036844">
    <property type="entry name" value="Hint_dom_sf"/>
</dbReference>
<feature type="compositionally biased region" description="Gly residues" evidence="1">
    <location>
        <begin position="642"/>
        <end position="660"/>
    </location>
</feature>
<comment type="caution">
    <text evidence="2">The sequence shown here is derived from an EMBL/GenBank/DDBJ whole genome shotgun (WGS) entry which is preliminary data.</text>
</comment>
<dbReference type="Gene3D" id="2.170.16.10">
    <property type="entry name" value="Hedgehog/Intein (Hint) domain"/>
    <property type="match status" value="1"/>
</dbReference>
<proteinExistence type="predicted"/>
<feature type="compositionally biased region" description="Gly residues" evidence="1">
    <location>
        <begin position="719"/>
        <end position="732"/>
    </location>
</feature>
<name>A0A1F5ZMF7_9BACT</name>
<evidence type="ECO:0000256" key="1">
    <source>
        <dbReference type="SAM" id="MobiDB-lite"/>
    </source>
</evidence>
<feature type="region of interest" description="Disordered" evidence="1">
    <location>
        <begin position="575"/>
        <end position="628"/>
    </location>
</feature>
<gene>
    <name evidence="2" type="ORF">A2875_01580</name>
</gene>
<dbReference type="Proteomes" id="UP000177416">
    <property type="component" value="Unassembled WGS sequence"/>
</dbReference>
<sequence>MLQALSDFISKVTRGEKIRVGGVDAQWKKVSELTPGMMIAVPSDVVEVSDVAWDEIVSIRRLPPERVFDIEVEGTHNFVAGHMIETLMPKTVAHLSDEPLRGPPKQPATRAWFGGIFAHNTTGKALFTLNETGDQNILTASASGTPVLNITRSGLVQAADLTLGLNDTSATISTQDTDEALTIDPNGSGAINFHSTSYNIDSSGNLTAQQLIDSANSAYFLDPASTTSLVTAGSASISGTLTIGNAQTIRPAYGPLSLAYKSALDTWATGITLEDTTGQVGIGTTTPSQELDVVGDITLSGNIIGDTTDSLKLQAGGTGTGSTGTGSIYFLDSSSVTRGRVEAVGITGAGNGADGTVSLTVGSTTTDCSTTIIGSSRVTYGDCIATGMSSTSNSGTSSVNVNSINGFGVNDEILIIQMAHASTNGKYEFRRVQSVAAGVITTTANLTNTYTVDGTSKAQVVRVPNFSSVTLTGTSSTLTVSDWDGTKGGILAFRVSGTLQIGSTYTIDLNGKGWVGSSAGSAGSAGLGCSGTCAGTNGGNGGAGTAGQGGGAGSSTGGGNAGNYGALGTGGTSTAPNTGGGGGGGGSGGGGGQHAGANAGIGGGGGGNGGTSPNAGTGGSGGSGPAAASTYGSSNLTTMFLGSGGGGGGGSGGGGGGGSTGTTSTDGGAGAAGGAGGDGGGIVYIEAATFNNAGTVRANGANGSAGSVGTQGVDSSARGAGGGGGGGAGGGAGSGGSVYIQTSNLTTGTITSSGGTGGASNDGGRGGNSTGGVNGSCGGGGGGGKTGGAAGTNVSGCNSGSATAGTTAAASGGAGGDGIIRCDTTGGTGCTTTPSANQNTYSGSSVNTYGTLYIGGVNTTSADLAEYYITGDKNIESGDVITISDTKVLDDGNQEVSTKGVLRKAGTPYDPKLLGIISTNPGLILGSVDGDTGAKDKRMLALSGRVPVKIDPDSQPIAVGDFLTSSDKPGLAMKATKAGYTVGKALEVWNPGGPDRIMVFVNLGYYDPDLALTDTGDLNVASVSGVYQITNGPERIIERIGAFSEAVMGTIRAGAISTQDLATEALTISGETLKDYIVRVVEEAIGQGQISPISPIGQISVDTITPISTESAGISVKLGPEQTFGIYNDQTASPAAVFDAQGNATIAGTLTADRIVTSFGDIDERIAGLEASLSAISTTPTPVVFDFVPESTDSARLDATSSALLQILEQQGVDTNGDNITLPGDFSVLGNTTLGPTSIAGSLLIDGSIYISNRGIESVLPDLNIMNGALVVNTLGDVSIKGNLTVGGTLAVNTISPIGQGDITADLSGGFGKFIIRGQENLAVASIDSGGNATFSGTLATSRLVIADSSTLTGSQSASLASNAVIGTGTLPAFETEVFIPSTIITQNSYIYITPISSTKNKVLYVKTKYEGEGFTVGMDTQISTEVTFNWWVIN</sequence>
<dbReference type="NCBIfam" id="TIGR01443">
    <property type="entry name" value="intein_Cterm"/>
    <property type="match status" value="1"/>
</dbReference>
<protein>
    <submittedName>
        <fullName evidence="2">Uncharacterized protein</fullName>
    </submittedName>
</protein>
<dbReference type="SUPFAM" id="SSF51294">
    <property type="entry name" value="Hedgehog/intein (Hint) domain"/>
    <property type="match status" value="1"/>
</dbReference>
<dbReference type="EMBL" id="MFJJ01000043">
    <property type="protein sequence ID" value="OGG13553.1"/>
    <property type="molecule type" value="Genomic_DNA"/>
</dbReference>
<reference evidence="2 3" key="1">
    <citation type="journal article" date="2016" name="Nat. Commun.">
        <title>Thousands of microbial genomes shed light on interconnected biogeochemical processes in an aquifer system.</title>
        <authorList>
            <person name="Anantharaman K."/>
            <person name="Brown C.T."/>
            <person name="Hug L.A."/>
            <person name="Sharon I."/>
            <person name="Castelle C.J."/>
            <person name="Probst A.J."/>
            <person name="Thomas B.C."/>
            <person name="Singh A."/>
            <person name="Wilkins M.J."/>
            <person name="Karaoz U."/>
            <person name="Brodie E.L."/>
            <person name="Williams K.H."/>
            <person name="Hubbard S.S."/>
            <person name="Banfield J.F."/>
        </authorList>
    </citation>
    <scope>NUCLEOTIDE SEQUENCE [LARGE SCALE GENOMIC DNA]</scope>
</reference>
<organism evidence="2 3">
    <name type="scientific">Candidatus Gottesmanbacteria bacterium RIFCSPHIGHO2_01_FULL_46_14</name>
    <dbReference type="NCBI Taxonomy" id="1798380"/>
    <lineage>
        <taxon>Bacteria</taxon>
        <taxon>Candidatus Gottesmaniibacteriota</taxon>
    </lineage>
</organism>
<dbReference type="CDD" id="cd00081">
    <property type="entry name" value="Hint"/>
    <property type="match status" value="1"/>
</dbReference>
<dbReference type="InterPro" id="IPR030934">
    <property type="entry name" value="Intein_C"/>
</dbReference>